<reference evidence="2 3" key="1">
    <citation type="submission" date="2024-10" db="EMBL/GenBank/DDBJ databases">
        <title>The Natural Products Discovery Center: Release of the First 8490 Sequenced Strains for Exploring Actinobacteria Biosynthetic Diversity.</title>
        <authorList>
            <person name="Kalkreuter E."/>
            <person name="Kautsar S.A."/>
            <person name="Yang D."/>
            <person name="Bader C.D."/>
            <person name="Teijaro C.N."/>
            <person name="Fluegel L."/>
            <person name="Davis C.M."/>
            <person name="Simpson J.R."/>
            <person name="Lauterbach L."/>
            <person name="Steele A.D."/>
            <person name="Gui C."/>
            <person name="Meng S."/>
            <person name="Li G."/>
            <person name="Viehrig K."/>
            <person name="Ye F."/>
            <person name="Su P."/>
            <person name="Kiefer A.F."/>
            <person name="Nichols A."/>
            <person name="Cepeda A.J."/>
            <person name="Yan W."/>
            <person name="Fan B."/>
            <person name="Jiang Y."/>
            <person name="Adhikari A."/>
            <person name="Zheng C.-J."/>
            <person name="Schuster L."/>
            <person name="Cowan T.M."/>
            <person name="Smanski M.J."/>
            <person name="Chevrette M.G."/>
            <person name="De Carvalho L.P.S."/>
            <person name="Shen B."/>
        </authorList>
    </citation>
    <scope>NUCLEOTIDE SEQUENCE [LARGE SCALE GENOMIC DNA]</scope>
    <source>
        <strain evidence="2 3">NPDC004045</strain>
    </source>
</reference>
<evidence type="ECO:0000313" key="2">
    <source>
        <dbReference type="EMBL" id="MFF0546409.1"/>
    </source>
</evidence>
<keyword evidence="3" id="KW-1185">Reference proteome</keyword>
<proteinExistence type="predicted"/>
<dbReference type="SUPFAM" id="SSF109854">
    <property type="entry name" value="DinB/YfiT-like putative metalloenzymes"/>
    <property type="match status" value="1"/>
</dbReference>
<dbReference type="RefSeq" id="WP_387702766.1">
    <property type="nucleotide sequence ID" value="NZ_JBIAMX010000021.1"/>
</dbReference>
<dbReference type="Proteomes" id="UP001601444">
    <property type="component" value="Unassembled WGS sequence"/>
</dbReference>
<dbReference type="EMBL" id="JBIAMX010000021">
    <property type="protein sequence ID" value="MFF0546409.1"/>
    <property type="molecule type" value="Genomic_DNA"/>
</dbReference>
<dbReference type="InterPro" id="IPR034660">
    <property type="entry name" value="DinB/YfiT-like"/>
</dbReference>
<dbReference type="Gene3D" id="1.20.120.450">
    <property type="entry name" value="dinb family like domain"/>
    <property type="match status" value="1"/>
</dbReference>
<evidence type="ECO:0000256" key="1">
    <source>
        <dbReference type="SAM" id="MobiDB-lite"/>
    </source>
</evidence>
<name>A0ABW6PVJ1_9NOCA</name>
<dbReference type="Pfam" id="PF04978">
    <property type="entry name" value="MST"/>
    <property type="match status" value="1"/>
</dbReference>
<sequence>MSTNRITDGPERVLLESALDRTRAALVATARGLSEADARRRLVPSLTTPLSLLKHAAAAERIWFQRFWAGLDEEACDGYARRDLGTFAVTDDESLAGVVAEFERASARSREIAARFALDDTRDIPGEGVISLRWTLLAMIEEFARHAGHGDILREQIDASTRDRPNSRIPREPSGTTFLN</sequence>
<protein>
    <submittedName>
        <fullName evidence="2">DinB family protein</fullName>
    </submittedName>
</protein>
<comment type="caution">
    <text evidence="2">The sequence shown here is derived from an EMBL/GenBank/DDBJ whole genome shotgun (WGS) entry which is preliminary data.</text>
</comment>
<feature type="compositionally biased region" description="Basic and acidic residues" evidence="1">
    <location>
        <begin position="156"/>
        <end position="171"/>
    </location>
</feature>
<accession>A0ABW6PVJ1</accession>
<evidence type="ECO:0000313" key="3">
    <source>
        <dbReference type="Proteomes" id="UP001601444"/>
    </source>
</evidence>
<feature type="region of interest" description="Disordered" evidence="1">
    <location>
        <begin position="156"/>
        <end position="180"/>
    </location>
</feature>
<dbReference type="InterPro" id="IPR007061">
    <property type="entry name" value="MST-like"/>
</dbReference>
<organism evidence="2 3">
    <name type="scientific">Nocardia thailandica</name>
    <dbReference type="NCBI Taxonomy" id="257275"/>
    <lineage>
        <taxon>Bacteria</taxon>
        <taxon>Bacillati</taxon>
        <taxon>Actinomycetota</taxon>
        <taxon>Actinomycetes</taxon>
        <taxon>Mycobacteriales</taxon>
        <taxon>Nocardiaceae</taxon>
        <taxon>Nocardia</taxon>
    </lineage>
</organism>
<gene>
    <name evidence="2" type="ORF">ACFYTF_26600</name>
</gene>